<dbReference type="PANTHER" id="PTHR30437">
    <property type="entry name" value="TRANSCRIPTION ELONGATION FACTOR GREA"/>
    <property type="match status" value="1"/>
</dbReference>
<organism evidence="3 4">
    <name type="scientific">Sphingomonas metalli</name>
    <dbReference type="NCBI Taxonomy" id="1779358"/>
    <lineage>
        <taxon>Bacteria</taxon>
        <taxon>Pseudomonadati</taxon>
        <taxon>Pseudomonadota</taxon>
        <taxon>Alphaproteobacteria</taxon>
        <taxon>Sphingomonadales</taxon>
        <taxon>Sphingomonadaceae</taxon>
        <taxon>Sphingomonas</taxon>
    </lineage>
</organism>
<dbReference type="RefSeq" id="WP_188657663.1">
    <property type="nucleotide sequence ID" value="NZ_BMIH01000001.1"/>
</dbReference>
<reference evidence="3" key="2">
    <citation type="submission" date="2020-09" db="EMBL/GenBank/DDBJ databases">
        <authorList>
            <person name="Sun Q."/>
            <person name="Zhou Y."/>
        </authorList>
    </citation>
    <scope>NUCLEOTIDE SEQUENCE</scope>
    <source>
        <strain evidence="3">CGMCC 1.15330</strain>
    </source>
</reference>
<feature type="compositionally biased region" description="Basic and acidic residues" evidence="1">
    <location>
        <begin position="1"/>
        <end position="18"/>
    </location>
</feature>
<evidence type="ECO:0000256" key="1">
    <source>
        <dbReference type="SAM" id="MobiDB-lite"/>
    </source>
</evidence>
<reference evidence="3" key="1">
    <citation type="journal article" date="2014" name="Int. J. Syst. Evol. Microbiol.">
        <title>Complete genome sequence of Corynebacterium casei LMG S-19264T (=DSM 44701T), isolated from a smear-ripened cheese.</title>
        <authorList>
            <consortium name="US DOE Joint Genome Institute (JGI-PGF)"/>
            <person name="Walter F."/>
            <person name="Albersmeier A."/>
            <person name="Kalinowski J."/>
            <person name="Ruckert C."/>
        </authorList>
    </citation>
    <scope>NUCLEOTIDE SEQUENCE</scope>
    <source>
        <strain evidence="3">CGMCC 1.15330</strain>
    </source>
</reference>
<accession>A0A916T0Q0</accession>
<dbReference type="AlphaFoldDB" id="A0A916T0Q0"/>
<proteinExistence type="predicted"/>
<dbReference type="SUPFAM" id="SSF54534">
    <property type="entry name" value="FKBP-like"/>
    <property type="match status" value="1"/>
</dbReference>
<dbReference type="GO" id="GO:0003746">
    <property type="term" value="F:translation elongation factor activity"/>
    <property type="evidence" value="ECO:0007669"/>
    <property type="project" value="UniProtKB-KW"/>
</dbReference>
<evidence type="ECO:0000259" key="2">
    <source>
        <dbReference type="Pfam" id="PF01272"/>
    </source>
</evidence>
<dbReference type="Proteomes" id="UP000623067">
    <property type="component" value="Unassembled WGS sequence"/>
</dbReference>
<dbReference type="GO" id="GO:0032784">
    <property type="term" value="P:regulation of DNA-templated transcription elongation"/>
    <property type="evidence" value="ECO:0007669"/>
    <property type="project" value="InterPro"/>
</dbReference>
<keyword evidence="3" id="KW-0251">Elongation factor</keyword>
<keyword evidence="4" id="KW-1185">Reference proteome</keyword>
<dbReference type="InterPro" id="IPR001437">
    <property type="entry name" value="Tscrpt_elong_fac_GreA/B_C"/>
</dbReference>
<dbReference type="GO" id="GO:0070063">
    <property type="term" value="F:RNA polymerase binding"/>
    <property type="evidence" value="ECO:0007669"/>
    <property type="project" value="InterPro"/>
</dbReference>
<gene>
    <name evidence="3" type="ORF">GCM10011380_11120</name>
</gene>
<dbReference type="PANTHER" id="PTHR30437:SF4">
    <property type="entry name" value="TRANSCRIPTION ELONGATION FACTOR GREA"/>
    <property type="match status" value="1"/>
</dbReference>
<name>A0A916T0Q0_9SPHN</name>
<keyword evidence="3" id="KW-0648">Protein biosynthesis</keyword>
<dbReference type="GO" id="GO:0006354">
    <property type="term" value="P:DNA-templated transcription elongation"/>
    <property type="evidence" value="ECO:0007669"/>
    <property type="project" value="TreeGrafter"/>
</dbReference>
<dbReference type="InterPro" id="IPR023459">
    <property type="entry name" value="Tscrpt_elong_fac_GreA/B_fam"/>
</dbReference>
<dbReference type="GO" id="GO:0003677">
    <property type="term" value="F:DNA binding"/>
    <property type="evidence" value="ECO:0007669"/>
    <property type="project" value="InterPro"/>
</dbReference>
<dbReference type="EMBL" id="BMIH01000001">
    <property type="protein sequence ID" value="GGB23199.1"/>
    <property type="molecule type" value="Genomic_DNA"/>
</dbReference>
<protein>
    <submittedName>
        <fullName evidence="3">Transcription elongation factor</fullName>
    </submittedName>
</protein>
<feature type="domain" description="Transcription elongation factor GreA/GreB C-terminal" evidence="2">
    <location>
        <begin position="82"/>
        <end position="150"/>
    </location>
</feature>
<dbReference type="Gene3D" id="3.10.50.30">
    <property type="entry name" value="Transcription elongation factor, GreA/GreB, C-terminal domain"/>
    <property type="match status" value="1"/>
</dbReference>
<dbReference type="InterPro" id="IPR036953">
    <property type="entry name" value="GreA/GreB_C_sf"/>
</dbReference>
<feature type="region of interest" description="Disordered" evidence="1">
    <location>
        <begin position="1"/>
        <end position="22"/>
    </location>
</feature>
<evidence type="ECO:0000313" key="3">
    <source>
        <dbReference type="EMBL" id="GGB23199.1"/>
    </source>
</evidence>
<evidence type="ECO:0000313" key="4">
    <source>
        <dbReference type="Proteomes" id="UP000623067"/>
    </source>
</evidence>
<dbReference type="Pfam" id="PF01272">
    <property type="entry name" value="GreA_GreB"/>
    <property type="match status" value="1"/>
</dbReference>
<comment type="caution">
    <text evidence="3">The sequence shown here is derived from an EMBL/GenBank/DDBJ whole genome shotgun (WGS) entry which is preliminary data.</text>
</comment>
<sequence length="152" mass="16278">MSVAFRRESDEEHREPRFELPIPPGPNLVTAAGPALIAARVAELEAAVDAAPEAEREALARQLRYWHTRAATAEVVALPQDPDEVGIGSRVTFRLGGTERTITITGHDEADAEARIDYAAPLARALIGTGPGDTADFQGRADAITVLSVENR</sequence>